<feature type="domain" description="IDEAL" evidence="1">
    <location>
        <begin position="37"/>
        <end position="73"/>
    </location>
</feature>
<evidence type="ECO:0000313" key="3">
    <source>
        <dbReference type="Proteomes" id="UP000018890"/>
    </source>
</evidence>
<protein>
    <recommendedName>
        <fullName evidence="1">IDEAL domain-containing protein</fullName>
    </recommendedName>
</protein>
<comment type="caution">
    <text evidence="2">The sequence shown here is derived from an EMBL/GenBank/DDBJ whole genome shotgun (WGS) entry which is preliminary data.</text>
</comment>
<dbReference type="OrthoDB" id="2878915at2"/>
<proteinExistence type="predicted"/>
<reference evidence="2" key="1">
    <citation type="journal article" date="2014" name="Genome Announc.">
        <title>Draft Genome Sequences of Three Alkaliphilic Bacillus Strains, Bacillus wakoensis JCM 9140T, Bacillus akibai JCM 9157T, and Bacillus hemicellulosilyticus JCM 9152T.</title>
        <authorList>
            <person name="Yuki M."/>
            <person name="Oshima K."/>
            <person name="Suda W."/>
            <person name="Oshida Y."/>
            <person name="Kitamura K."/>
            <person name="Iida T."/>
            <person name="Hattori M."/>
            <person name="Ohkuma M."/>
        </authorList>
    </citation>
    <scope>NUCLEOTIDE SEQUENCE [LARGE SCALE GENOMIC DNA]</scope>
    <source>
        <strain evidence="2">JCM 9140</strain>
    </source>
</reference>
<dbReference type="EMBL" id="BAUT01000022">
    <property type="protein sequence ID" value="GAE26336.1"/>
    <property type="molecule type" value="Genomic_DNA"/>
</dbReference>
<evidence type="ECO:0000313" key="2">
    <source>
        <dbReference type="EMBL" id="GAE26336.1"/>
    </source>
</evidence>
<dbReference type="AlphaFoldDB" id="W4Q2M7"/>
<gene>
    <name evidence="2" type="ORF">JCM9140_2387</name>
</gene>
<evidence type="ECO:0000259" key="1">
    <source>
        <dbReference type="SMART" id="SM00914"/>
    </source>
</evidence>
<dbReference type="InterPro" id="IPR027393">
    <property type="entry name" value="Virus_scaffolding_prot_C"/>
</dbReference>
<dbReference type="InterPro" id="IPR014957">
    <property type="entry name" value="IDEAL_dom"/>
</dbReference>
<dbReference type="Pfam" id="PF08858">
    <property type="entry name" value="IDEAL"/>
    <property type="match status" value="1"/>
</dbReference>
<sequence>MINKFVMNPKVEKQLNIIQQLQTQSENTVQSLYAQAIIEYSLYHFKKDKLQHLLDEALRERDKMKFYQLSLEYTQWLDAHKEGKMVREDGFELLLTFE</sequence>
<dbReference type="Gene3D" id="4.10.810.10">
    <property type="entry name" value="Virus Scaffolding Protein, Chain A"/>
    <property type="match status" value="1"/>
</dbReference>
<organism evidence="2 3">
    <name type="scientific">Halalkalibacter wakoensis JCM 9140</name>
    <dbReference type="NCBI Taxonomy" id="1236970"/>
    <lineage>
        <taxon>Bacteria</taxon>
        <taxon>Bacillati</taxon>
        <taxon>Bacillota</taxon>
        <taxon>Bacilli</taxon>
        <taxon>Bacillales</taxon>
        <taxon>Bacillaceae</taxon>
        <taxon>Halalkalibacter</taxon>
    </lineage>
</organism>
<dbReference type="SMART" id="SM00914">
    <property type="entry name" value="IDEAL"/>
    <property type="match status" value="1"/>
</dbReference>
<dbReference type="Proteomes" id="UP000018890">
    <property type="component" value="Unassembled WGS sequence"/>
</dbReference>
<name>W4Q2M7_9BACI</name>
<accession>W4Q2M7</accession>
<dbReference type="RefSeq" id="WP_034745840.1">
    <property type="nucleotide sequence ID" value="NZ_BAUT01000022.1"/>
</dbReference>
<keyword evidence="3" id="KW-1185">Reference proteome</keyword>
<dbReference type="STRING" id="1236970.JCM9140_2387"/>